<feature type="compositionally biased region" description="Polar residues" evidence="5">
    <location>
        <begin position="238"/>
        <end position="248"/>
    </location>
</feature>
<organism evidence="7 8">
    <name type="scientific">Sporidiobolus salmonicolor</name>
    <name type="common">Yeast-like fungus</name>
    <name type="synonym">Sporobolomyces salmonicolor</name>
    <dbReference type="NCBI Taxonomy" id="5005"/>
    <lineage>
        <taxon>Eukaryota</taxon>
        <taxon>Fungi</taxon>
        <taxon>Dikarya</taxon>
        <taxon>Basidiomycota</taxon>
        <taxon>Pucciniomycotina</taxon>
        <taxon>Microbotryomycetes</taxon>
        <taxon>Sporidiobolales</taxon>
        <taxon>Sporidiobolaceae</taxon>
        <taxon>Sporobolomyces</taxon>
    </lineage>
</organism>
<keyword evidence="4" id="KW-0539">Nucleus</keyword>
<feature type="region of interest" description="Disordered" evidence="5">
    <location>
        <begin position="306"/>
        <end position="475"/>
    </location>
</feature>
<name>A0A0D6ENQ5_SPOSA</name>
<evidence type="ECO:0000259" key="6">
    <source>
        <dbReference type="Pfam" id="PF09302"/>
    </source>
</evidence>
<dbReference type="AlphaFoldDB" id="A0A0D6ENQ5"/>
<feature type="compositionally biased region" description="Basic and acidic residues" evidence="5">
    <location>
        <begin position="426"/>
        <end position="453"/>
    </location>
</feature>
<dbReference type="OrthoDB" id="2528290at2759"/>
<keyword evidence="8" id="KW-1185">Reference proteome</keyword>
<feature type="region of interest" description="Disordered" evidence="5">
    <location>
        <begin position="237"/>
        <end position="279"/>
    </location>
</feature>
<feature type="compositionally biased region" description="Low complexity" evidence="5">
    <location>
        <begin position="251"/>
        <end position="270"/>
    </location>
</feature>
<feature type="compositionally biased region" description="Acidic residues" evidence="5">
    <location>
        <begin position="330"/>
        <end position="354"/>
    </location>
</feature>
<proteinExistence type="predicted"/>
<reference evidence="8" key="1">
    <citation type="submission" date="2015-02" db="EMBL/GenBank/DDBJ databases">
        <authorList>
            <person name="Gon?alves P."/>
        </authorList>
    </citation>
    <scope>NUCLEOTIDE SEQUENCE [LARGE SCALE GENOMIC DNA]</scope>
</reference>
<feature type="domain" description="XLF-like N-terminal" evidence="6">
    <location>
        <begin position="16"/>
        <end position="82"/>
    </location>
</feature>
<evidence type="ECO:0000256" key="1">
    <source>
        <dbReference type="ARBA" id="ARBA00004123"/>
    </source>
</evidence>
<evidence type="ECO:0000256" key="3">
    <source>
        <dbReference type="ARBA" id="ARBA00023204"/>
    </source>
</evidence>
<dbReference type="Proteomes" id="UP000243876">
    <property type="component" value="Unassembled WGS sequence"/>
</dbReference>
<evidence type="ECO:0000256" key="2">
    <source>
        <dbReference type="ARBA" id="ARBA00022763"/>
    </source>
</evidence>
<evidence type="ECO:0000256" key="4">
    <source>
        <dbReference type="ARBA" id="ARBA00023242"/>
    </source>
</evidence>
<keyword evidence="3" id="KW-0234">DNA repair</keyword>
<dbReference type="GO" id="GO:0006303">
    <property type="term" value="P:double-strand break repair via nonhomologous end joining"/>
    <property type="evidence" value="ECO:0007669"/>
    <property type="project" value="UniProtKB-ARBA"/>
</dbReference>
<protein>
    <submittedName>
        <fullName evidence="7">SPOSA6832_03129-mRNA-1:cds</fullName>
    </submittedName>
</protein>
<feature type="compositionally biased region" description="Low complexity" evidence="5">
    <location>
        <begin position="380"/>
        <end position="421"/>
    </location>
</feature>
<feature type="compositionally biased region" description="Low complexity" evidence="5">
    <location>
        <begin position="355"/>
        <end position="367"/>
    </location>
</feature>
<comment type="subcellular location">
    <subcellularLocation>
        <location evidence="1">Nucleus</location>
    </subcellularLocation>
</comment>
<dbReference type="Gene3D" id="2.170.210.10">
    <property type="entry name" value="DNA double-strand break repair and VJ recombination XRCC4, N-terminal"/>
    <property type="match status" value="1"/>
</dbReference>
<evidence type="ECO:0000313" key="8">
    <source>
        <dbReference type="Proteomes" id="UP000243876"/>
    </source>
</evidence>
<evidence type="ECO:0000256" key="5">
    <source>
        <dbReference type="SAM" id="MobiDB-lite"/>
    </source>
</evidence>
<dbReference type="Pfam" id="PF09302">
    <property type="entry name" value="XLF"/>
    <property type="match status" value="1"/>
</dbReference>
<evidence type="ECO:0000313" key="7">
    <source>
        <dbReference type="EMBL" id="CEQ41413.1"/>
    </source>
</evidence>
<dbReference type="InterPro" id="IPR038051">
    <property type="entry name" value="XRCC4-like_N_sf"/>
</dbReference>
<sequence>MDSWGEELSTAFLPIPWSSFPSSSSPSGNLLLKCFSDDGIFAILATDLEQVYFDSLNRRQLGRRVDDALNSSAQTQSQSQGVIAGIGEDGEKLLQDSVHLLLEAVRSGQAKAELVNEAFEHILSITVPGRFTIRFLMMSLEQQSAAALASHLISPLLGVSSGLLALLREAIPDEETLLNRVESVADASGRAERLSAGRACRTWFRVGGAALLGRWTQRFTCTKDRHILTARPEPISLSLPTARSSRPTLFSAASRSPLKSRRSPSASPPLGTTLNHASTPSKLKAGFAHQMVDHGAAGLRGEKIGWDDTQPIAHGSITGFSGQVNHVEDEPITDPAEENAQEEEEPATEEEDESAPSPSGFSLPPSSRAAPSVRHRSELAFSPPSATATTASGTRPRAPTPTLAGSQEPSQSLRSSSALAEGLEAPDEKARRKEEAKERKRKQEEQEEKERRRERLKKLKDRGAAQKKAPMKKRL</sequence>
<gene>
    <name evidence="7" type="primary">SPOSA6832_03129</name>
</gene>
<keyword evidence="2" id="KW-0227">DNA damage</keyword>
<dbReference type="InterPro" id="IPR015381">
    <property type="entry name" value="XLF-like_N"/>
</dbReference>
<dbReference type="EMBL" id="CENE01000014">
    <property type="protein sequence ID" value="CEQ41413.1"/>
    <property type="molecule type" value="Genomic_DNA"/>
</dbReference>
<accession>A0A0D6ENQ5</accession>
<dbReference type="GO" id="GO:0005634">
    <property type="term" value="C:nucleus"/>
    <property type="evidence" value="ECO:0007669"/>
    <property type="project" value="UniProtKB-SubCell"/>
</dbReference>